<reference evidence="1 2" key="1">
    <citation type="journal article" date="2010" name="J. Bacteriol.">
        <title>Complete genome sequence of the diesel-degrading Acinetobacter sp. strain DR1.</title>
        <authorList>
            <person name="Jung J."/>
            <person name="Baek J.H."/>
            <person name="Park W."/>
        </authorList>
    </citation>
    <scope>NUCLEOTIDE SEQUENCE [LARGE SCALE GENOMIC DNA]</scope>
    <source>
        <strain evidence="2">JCM 16667 / KCTC 23045 / DR1</strain>
    </source>
</reference>
<dbReference type="GeneID" id="69417154"/>
<accession>A0AAN0PAS2</accession>
<name>A0AAN0PAS2_ACISD</name>
<protein>
    <submittedName>
        <fullName evidence="1">Uncharacterized protein</fullName>
    </submittedName>
</protein>
<dbReference type="Proteomes" id="UP000000392">
    <property type="component" value="Chromosome"/>
</dbReference>
<dbReference type="AlphaFoldDB" id="A0AAN0PAS2"/>
<proteinExistence type="predicted"/>
<sequence>MAVPDKDALIGPTVTEAQFKTNLGAIVDFIKPIETQSPTYATTALLTASRPVENQSYAKALDTGKVWYWNKPAGSPVGNYWTITTLSDLDQAKFYTDSFDSLRFNKGKVFPFKAMSRNGITSDPSTVWNNFILDVRVNNADPAKYYQIAYQQNGALINNKNEYNWIIYEFDKATYETNAAAVLLVDYTAAGQAQLVKNGTIQTVNIKSTFKPELSFKITCDTSALPAGNVPINSTGQGSLAWSYIIDPSCYVFADDNLLTKAKAPRDWLINKGQYYPFVQSAFNGSTSAVPTLFLNVFKDFEVINAASGYFYQLAYYTNGYATPGPERWIVYKRPRTGYTDAGATQTQIVDLTIPQETLVKSGGIEKIRLVSSGQELFDVTVDTSKLPAYGLFISVANATDAGYSWYMAPTNYRKKVTSDATVTSFNAYISYIASTKTFSYRYRSKDRNYEIVFGPNGANLLPNFKSIGSSTANDLTGTFSTIHSFTTDWLPSLVFYAVNNPDDSNHDHFTGGNHASGGQATGDPTATNELYTILVDGNVLNMAQDFSGACKTIDVKLVHKLMASNTKTTKRFCLKQIFDLHFEGSNVDVHCKLKALEDIMLRSDYGPQLTTQGFQTTQLMLNAQLTNRINYDVSATSGKREDFPNAWALILKGTGGLLASWIDRNYGYGNPNFCAPEQALIRGGTGTNHKFYQCAFRSMYAEEQRTDNGVTYPPFPALLLTPSSEDYKWRGGYTIQSDNSDSIYDSVLRLNEMTSVINGVDYY</sequence>
<gene>
    <name evidence="1" type="ordered locus">AOLE_14925</name>
</gene>
<dbReference type="KEGG" id="acd:AOLE_14925"/>
<organism evidence="1 2">
    <name type="scientific">Acinetobacter oleivorans (strain JCM 16667 / KCTC 23045 / DR1)</name>
    <dbReference type="NCBI Taxonomy" id="436717"/>
    <lineage>
        <taxon>Bacteria</taxon>
        <taxon>Pseudomonadati</taxon>
        <taxon>Pseudomonadota</taxon>
        <taxon>Gammaproteobacteria</taxon>
        <taxon>Moraxellales</taxon>
        <taxon>Moraxellaceae</taxon>
        <taxon>Acinetobacter</taxon>
    </lineage>
</organism>
<dbReference type="EMBL" id="CP002080">
    <property type="protein sequence ID" value="ADI91872.1"/>
    <property type="molecule type" value="Genomic_DNA"/>
</dbReference>
<dbReference type="RefSeq" id="WP_013198702.1">
    <property type="nucleotide sequence ID" value="NC_014259.1"/>
</dbReference>
<evidence type="ECO:0000313" key="2">
    <source>
        <dbReference type="Proteomes" id="UP000000392"/>
    </source>
</evidence>
<evidence type="ECO:0000313" key="1">
    <source>
        <dbReference type="EMBL" id="ADI91872.1"/>
    </source>
</evidence>